<keyword evidence="3" id="KW-1185">Reference proteome</keyword>
<comment type="caution">
    <text evidence="2">The sequence shown here is derived from an EMBL/GenBank/DDBJ whole genome shotgun (WGS) entry which is preliminary data.</text>
</comment>
<gene>
    <name evidence="2" type="ORF">SADUNF_Sadunf16G0189600</name>
</gene>
<dbReference type="AlphaFoldDB" id="A0A835JAR6"/>
<accession>A0A835JAR6</accession>
<protein>
    <submittedName>
        <fullName evidence="2">Uncharacterized protein</fullName>
    </submittedName>
</protein>
<dbReference type="EMBL" id="JADGMS010000016">
    <property type="protein sequence ID" value="KAF9666061.1"/>
    <property type="molecule type" value="Genomic_DNA"/>
</dbReference>
<sequence length="129" mass="13050">MVGVGTPPAEGTGETVSGRGEGGDVTEVGDGAFAAGAGVFNGEGADVGGFTVVGEGAEAFCGGVATGGDLVGEDEGEDEGDCAIVEATRNVISIKKTMLLLAAISVELRKNEKSTRSERWGRRESWDRA</sequence>
<organism evidence="2 3">
    <name type="scientific">Salix dunnii</name>
    <dbReference type="NCBI Taxonomy" id="1413687"/>
    <lineage>
        <taxon>Eukaryota</taxon>
        <taxon>Viridiplantae</taxon>
        <taxon>Streptophyta</taxon>
        <taxon>Embryophyta</taxon>
        <taxon>Tracheophyta</taxon>
        <taxon>Spermatophyta</taxon>
        <taxon>Magnoliopsida</taxon>
        <taxon>eudicotyledons</taxon>
        <taxon>Gunneridae</taxon>
        <taxon>Pentapetalae</taxon>
        <taxon>rosids</taxon>
        <taxon>fabids</taxon>
        <taxon>Malpighiales</taxon>
        <taxon>Salicaceae</taxon>
        <taxon>Saliceae</taxon>
        <taxon>Salix</taxon>
    </lineage>
</organism>
<evidence type="ECO:0000313" key="2">
    <source>
        <dbReference type="EMBL" id="KAF9666061.1"/>
    </source>
</evidence>
<dbReference type="Proteomes" id="UP000657918">
    <property type="component" value="Chromosome 16"/>
</dbReference>
<evidence type="ECO:0000256" key="1">
    <source>
        <dbReference type="SAM" id="MobiDB-lite"/>
    </source>
</evidence>
<reference evidence="2 3" key="1">
    <citation type="submission" date="2020-10" db="EMBL/GenBank/DDBJ databases">
        <title>Plant Genome Project.</title>
        <authorList>
            <person name="Zhang R.-G."/>
        </authorList>
    </citation>
    <scope>NUCLEOTIDE SEQUENCE [LARGE SCALE GENOMIC DNA]</scope>
    <source>
        <strain evidence="2">FAFU-HL-1</strain>
        <tissue evidence="2">Leaf</tissue>
    </source>
</reference>
<proteinExistence type="predicted"/>
<feature type="region of interest" description="Disordered" evidence="1">
    <location>
        <begin position="1"/>
        <end position="29"/>
    </location>
</feature>
<evidence type="ECO:0000313" key="3">
    <source>
        <dbReference type="Proteomes" id="UP000657918"/>
    </source>
</evidence>
<feature type="region of interest" description="Disordered" evidence="1">
    <location>
        <begin position="110"/>
        <end position="129"/>
    </location>
</feature>
<name>A0A835JAR6_9ROSI</name>
<dbReference type="OrthoDB" id="10547335at2759"/>